<dbReference type="Proteomes" id="UP000693981">
    <property type="component" value="Unassembled WGS sequence"/>
</dbReference>
<dbReference type="PANTHER" id="PTHR35895:SF1">
    <property type="entry name" value="LIPID-BINDING SERUM GLYCOPROTEIN C-TERMINAL DOMAIN-CONTAINING PROTEIN"/>
    <property type="match status" value="1"/>
</dbReference>
<keyword evidence="1" id="KW-0812">Transmembrane</keyword>
<gene>
    <name evidence="2" type="ORF">PHYBOEH_007949</name>
</gene>
<keyword evidence="1" id="KW-1133">Transmembrane helix</keyword>
<reference evidence="2" key="1">
    <citation type="submission" date="2021-02" db="EMBL/GenBank/DDBJ databases">
        <authorList>
            <person name="Palmer J.M."/>
        </authorList>
    </citation>
    <scope>NUCLEOTIDE SEQUENCE</scope>
    <source>
        <strain evidence="2">SCRP23</strain>
    </source>
</reference>
<dbReference type="InterPro" id="IPR046368">
    <property type="entry name" value="Tag1"/>
</dbReference>
<dbReference type="Pfam" id="PF12505">
    <property type="entry name" value="DUF3712"/>
    <property type="match status" value="1"/>
</dbReference>
<evidence type="ECO:0000313" key="3">
    <source>
        <dbReference type="Proteomes" id="UP000693981"/>
    </source>
</evidence>
<dbReference type="OrthoDB" id="10039566at2759"/>
<dbReference type="PANTHER" id="PTHR35895">
    <property type="entry name" value="CHROMOSOME 16, WHOLE GENOME SHOTGUN SEQUENCE"/>
    <property type="match status" value="1"/>
</dbReference>
<evidence type="ECO:0000313" key="2">
    <source>
        <dbReference type="EMBL" id="KAG7399786.1"/>
    </source>
</evidence>
<accession>A0A8T1X240</accession>
<keyword evidence="3" id="KW-1185">Reference proteome</keyword>
<sequence length="379" mass="40844">MNATSPSAEAEYRELSSVQLTVDPNGDAKDKREQKGGATQAHAALLAPDGSSRKRFLWWHVTKKQRILVIVGLVLLLLIVLGLIGWFVIIPAIIRHCIRSTEITLNYMDIISIPDDSTLTVNLSLNIRHNVGIAAATDNTTASLLFNGVVFATLPFPGLKIRTGSQNYNLIINTDMKIVDQSAFNAMSSAAINDPEIMLMASAALDARALGLSFGGLRFERKLPLQGFSGFSDPEPVIENIALTSCTSTEYILDIDVTLDNTARMGLDGIGALNMSLYYGQQYLGYALSQKPELGIPRGVSDQSYLVIMDANIVSISSLAMSVFSNNAPFYIVGDNPYVTTHDQFVEALTTVNMSIPSSGGALSTMKLGASCNLLSILS</sequence>
<dbReference type="InterPro" id="IPR022185">
    <property type="entry name" value="DUF3712"/>
</dbReference>
<dbReference type="GO" id="GO:0016020">
    <property type="term" value="C:membrane"/>
    <property type="evidence" value="ECO:0007669"/>
    <property type="project" value="TreeGrafter"/>
</dbReference>
<organism evidence="2 3">
    <name type="scientific">Phytophthora boehmeriae</name>
    <dbReference type="NCBI Taxonomy" id="109152"/>
    <lineage>
        <taxon>Eukaryota</taxon>
        <taxon>Sar</taxon>
        <taxon>Stramenopiles</taxon>
        <taxon>Oomycota</taxon>
        <taxon>Peronosporomycetes</taxon>
        <taxon>Peronosporales</taxon>
        <taxon>Peronosporaceae</taxon>
        <taxon>Phytophthora</taxon>
    </lineage>
</organism>
<keyword evidence="1" id="KW-0472">Membrane</keyword>
<feature type="transmembrane region" description="Helical" evidence="1">
    <location>
        <begin position="67"/>
        <end position="94"/>
    </location>
</feature>
<protein>
    <submittedName>
        <fullName evidence="2">Uncharacterized protein</fullName>
    </submittedName>
</protein>
<comment type="caution">
    <text evidence="2">The sequence shown here is derived from an EMBL/GenBank/DDBJ whole genome shotgun (WGS) entry which is preliminary data.</text>
</comment>
<name>A0A8T1X240_9STRA</name>
<proteinExistence type="predicted"/>
<evidence type="ECO:0000256" key="1">
    <source>
        <dbReference type="SAM" id="Phobius"/>
    </source>
</evidence>
<dbReference type="EMBL" id="JAGDFL010000045">
    <property type="protein sequence ID" value="KAG7399786.1"/>
    <property type="molecule type" value="Genomic_DNA"/>
</dbReference>
<dbReference type="AlphaFoldDB" id="A0A8T1X240"/>